<evidence type="ECO:0000259" key="1">
    <source>
        <dbReference type="Pfam" id="PF08861"/>
    </source>
</evidence>
<dbReference type="Proteomes" id="UP001597399">
    <property type="component" value="Unassembled WGS sequence"/>
</dbReference>
<dbReference type="InterPro" id="IPR014960">
    <property type="entry name" value="DUF1828"/>
</dbReference>
<gene>
    <name evidence="3" type="ORF">ACFSUE_15120</name>
</gene>
<protein>
    <submittedName>
        <fullName evidence="3">DUF1828 domain-containing protein</fullName>
    </submittedName>
</protein>
<keyword evidence="4" id="KW-1185">Reference proteome</keyword>
<comment type="caution">
    <text evidence="3">The sequence shown here is derived from an EMBL/GenBank/DDBJ whole genome shotgun (WGS) entry which is preliminary data.</text>
</comment>
<evidence type="ECO:0000313" key="3">
    <source>
        <dbReference type="EMBL" id="MFD2694945.1"/>
    </source>
</evidence>
<dbReference type="InterPro" id="IPR014961">
    <property type="entry name" value="DUF1829"/>
</dbReference>
<dbReference type="Pfam" id="PF08862">
    <property type="entry name" value="DUF1829"/>
    <property type="match status" value="1"/>
</dbReference>
<sequence length="265" mass="31366">MPKIKNDEILNRYLTWLKKNIVLSEGMDDAIEISSPFVDFMNDNIKIYVKHMKNDKYILSDDGYTLWNLKSLGMIFKKNSTKDHFLKYIIKSKSLNLSDNDEIEIISDKENIGQSIHFLIQGIISISDLLLTHEKSVRSMFLEEVEKYFDKNKDKFDPTRDFLLRGRSQLVHQFNYLMTTRRREKKIVNIINHLDRTRLEVTLLSWGDTHEERIRLYHDDLKMAVIINDSKKISAEYISSLQNYGITPIPFSDKELLYNELTYVE</sequence>
<evidence type="ECO:0000313" key="4">
    <source>
        <dbReference type="Proteomes" id="UP001597399"/>
    </source>
</evidence>
<evidence type="ECO:0000259" key="2">
    <source>
        <dbReference type="Pfam" id="PF08862"/>
    </source>
</evidence>
<organism evidence="3 4">
    <name type="scientific">Sporolactobacillus shoreicorticis</name>
    <dbReference type="NCBI Taxonomy" id="1923877"/>
    <lineage>
        <taxon>Bacteria</taxon>
        <taxon>Bacillati</taxon>
        <taxon>Bacillota</taxon>
        <taxon>Bacilli</taxon>
        <taxon>Bacillales</taxon>
        <taxon>Sporolactobacillaceae</taxon>
        <taxon>Sporolactobacillus</taxon>
    </lineage>
</organism>
<accession>A0ABW5S568</accession>
<dbReference type="Pfam" id="PF08861">
    <property type="entry name" value="DUF1828"/>
    <property type="match status" value="1"/>
</dbReference>
<dbReference type="EMBL" id="JBHUMQ010000034">
    <property type="protein sequence ID" value="MFD2694945.1"/>
    <property type="molecule type" value="Genomic_DNA"/>
</dbReference>
<feature type="domain" description="DUF1828" evidence="1">
    <location>
        <begin position="35"/>
        <end position="126"/>
    </location>
</feature>
<proteinExistence type="predicted"/>
<dbReference type="RefSeq" id="WP_253064527.1">
    <property type="nucleotide sequence ID" value="NZ_JAMXWM010000031.1"/>
</dbReference>
<reference evidence="4" key="1">
    <citation type="journal article" date="2019" name="Int. J. Syst. Evol. Microbiol.">
        <title>The Global Catalogue of Microorganisms (GCM) 10K type strain sequencing project: providing services to taxonomists for standard genome sequencing and annotation.</title>
        <authorList>
            <consortium name="The Broad Institute Genomics Platform"/>
            <consortium name="The Broad Institute Genome Sequencing Center for Infectious Disease"/>
            <person name="Wu L."/>
            <person name="Ma J."/>
        </authorList>
    </citation>
    <scope>NUCLEOTIDE SEQUENCE [LARGE SCALE GENOMIC DNA]</scope>
    <source>
        <strain evidence="4">TISTR 2466</strain>
    </source>
</reference>
<name>A0ABW5S568_9BACL</name>
<feature type="domain" description="DUF1829" evidence="2">
    <location>
        <begin position="166"/>
        <end position="254"/>
    </location>
</feature>